<dbReference type="PANTHER" id="PTHR11439:SF467">
    <property type="entry name" value="INTEGRASE CATALYTIC DOMAIN-CONTAINING PROTEIN"/>
    <property type="match status" value="1"/>
</dbReference>
<name>A0AAV0G2A7_9ASTE</name>
<dbReference type="SUPFAM" id="SSF56672">
    <property type="entry name" value="DNA/RNA polymerases"/>
    <property type="match status" value="1"/>
</dbReference>
<reference evidence="2" key="1">
    <citation type="submission" date="2022-07" db="EMBL/GenBank/DDBJ databases">
        <authorList>
            <person name="Macas J."/>
            <person name="Novak P."/>
            <person name="Neumann P."/>
        </authorList>
    </citation>
    <scope>NUCLEOTIDE SEQUENCE</scope>
</reference>
<evidence type="ECO:0000259" key="1">
    <source>
        <dbReference type="Pfam" id="PF07727"/>
    </source>
</evidence>
<organism evidence="2 3">
    <name type="scientific">Cuscuta epithymum</name>
    <dbReference type="NCBI Taxonomy" id="186058"/>
    <lineage>
        <taxon>Eukaryota</taxon>
        <taxon>Viridiplantae</taxon>
        <taxon>Streptophyta</taxon>
        <taxon>Embryophyta</taxon>
        <taxon>Tracheophyta</taxon>
        <taxon>Spermatophyta</taxon>
        <taxon>Magnoliopsida</taxon>
        <taxon>eudicotyledons</taxon>
        <taxon>Gunneridae</taxon>
        <taxon>Pentapetalae</taxon>
        <taxon>asterids</taxon>
        <taxon>lamiids</taxon>
        <taxon>Solanales</taxon>
        <taxon>Convolvulaceae</taxon>
        <taxon>Cuscuteae</taxon>
        <taxon>Cuscuta</taxon>
        <taxon>Cuscuta subgen. Cuscuta</taxon>
    </lineage>
</organism>
<dbReference type="InterPro" id="IPR043502">
    <property type="entry name" value="DNA/RNA_pol_sf"/>
</dbReference>
<dbReference type="Proteomes" id="UP001152523">
    <property type="component" value="Unassembled WGS sequence"/>
</dbReference>
<dbReference type="AlphaFoldDB" id="A0AAV0G2A7"/>
<keyword evidence="3" id="KW-1185">Reference proteome</keyword>
<dbReference type="EMBL" id="CAMAPF010001033">
    <property type="protein sequence ID" value="CAH9141868.1"/>
    <property type="molecule type" value="Genomic_DNA"/>
</dbReference>
<protein>
    <recommendedName>
        <fullName evidence="1">Reverse transcriptase Ty1/copia-type domain-containing protein</fullName>
    </recommendedName>
</protein>
<comment type="caution">
    <text evidence="2">The sequence shown here is derived from an EMBL/GenBank/DDBJ whole genome shotgun (WGS) entry which is preliminary data.</text>
</comment>
<dbReference type="InterPro" id="IPR013103">
    <property type="entry name" value="RVT_2"/>
</dbReference>
<dbReference type="CDD" id="cd09272">
    <property type="entry name" value="RNase_HI_RT_Ty1"/>
    <property type="match status" value="1"/>
</dbReference>
<evidence type="ECO:0000313" key="2">
    <source>
        <dbReference type="EMBL" id="CAH9141868.1"/>
    </source>
</evidence>
<proteinExistence type="predicted"/>
<feature type="domain" description="Reverse transcriptase Ty1/copia-type" evidence="1">
    <location>
        <begin position="6"/>
        <end position="160"/>
    </location>
</feature>
<dbReference type="Pfam" id="PF07727">
    <property type="entry name" value="RVT_2"/>
    <property type="match status" value="1"/>
</dbReference>
<evidence type="ECO:0000313" key="3">
    <source>
        <dbReference type="Proteomes" id="UP001152523"/>
    </source>
</evidence>
<sequence length="406" mass="46049">MSKMLLLHGYLTEEVYMRQPQDFVHPSFAHHICRLRKALYGLKQAPRAWFHGFSGFLLSHGFTQSKSDSSMFVYRHNSCSIYILLYVDDILITGNSSSTVSSFISTLSHTFAMKDLGEIHYFLGIQTLHTSKGMFLSQQKYISDLLRHFHLHTVKLVCAPLPSRTTLSLTDGELLADGTEYCSMVGALQYLTITRPNITYAVHLVSQFMHAPRNTHLFAVKRIYRYLQGTISDGLWLRKGGDTSLIVAYSDADWAGCPDSCGSTTGYAIFLGDNLISWRSKKQPTVSKSSTEAEYRAVAYTVQDTLFIRSLLTDMGFFLPKPVQLYCDNVSASYLAVNPIQHDRSKHIKIDYYFVREQVAHGDLIVKYIPTQFQLADIFTKNLSSQRFEFLKSNLRVMSSAQIEGV</sequence>
<accession>A0AAV0G2A7</accession>
<gene>
    <name evidence="2" type="ORF">CEPIT_LOCUS39466</name>
</gene>
<dbReference type="PANTHER" id="PTHR11439">
    <property type="entry name" value="GAG-POL-RELATED RETROTRANSPOSON"/>
    <property type="match status" value="1"/>
</dbReference>